<accession>A0A521E5G0</accession>
<feature type="transmembrane region" description="Helical" evidence="1">
    <location>
        <begin position="174"/>
        <end position="193"/>
    </location>
</feature>
<feature type="domain" description="CAAX prenyl protease 2/Lysostaphin resistance protein A-like" evidence="2">
    <location>
        <begin position="171"/>
        <end position="270"/>
    </location>
</feature>
<dbReference type="InterPro" id="IPR003675">
    <property type="entry name" value="Rce1/LyrA-like_dom"/>
</dbReference>
<dbReference type="AlphaFoldDB" id="A0A521E5G0"/>
<dbReference type="Pfam" id="PF02517">
    <property type="entry name" value="Rce1-like"/>
    <property type="match status" value="1"/>
</dbReference>
<evidence type="ECO:0000313" key="3">
    <source>
        <dbReference type="EMBL" id="SMO79186.1"/>
    </source>
</evidence>
<keyword evidence="3" id="KW-0378">Hydrolase</keyword>
<dbReference type="OrthoDB" id="877230at2"/>
<feature type="transmembrane region" description="Helical" evidence="1">
    <location>
        <begin position="110"/>
        <end position="131"/>
    </location>
</feature>
<proteinExistence type="predicted"/>
<reference evidence="3 4" key="1">
    <citation type="submission" date="2017-05" db="EMBL/GenBank/DDBJ databases">
        <authorList>
            <person name="Varghese N."/>
            <person name="Submissions S."/>
        </authorList>
    </citation>
    <scope>NUCLEOTIDE SEQUENCE [LARGE SCALE GENOMIC DNA]</scope>
    <source>
        <strain evidence="3 4">DSM 21985</strain>
    </source>
</reference>
<keyword evidence="1" id="KW-0472">Membrane</keyword>
<feature type="transmembrane region" description="Helical" evidence="1">
    <location>
        <begin position="236"/>
        <end position="253"/>
    </location>
</feature>
<dbReference type="EMBL" id="FXTP01000010">
    <property type="protein sequence ID" value="SMO79186.1"/>
    <property type="molecule type" value="Genomic_DNA"/>
</dbReference>
<feature type="transmembrane region" description="Helical" evidence="1">
    <location>
        <begin position="260"/>
        <end position="277"/>
    </location>
</feature>
<feature type="transmembrane region" description="Helical" evidence="1">
    <location>
        <begin position="205"/>
        <end position="230"/>
    </location>
</feature>
<gene>
    <name evidence="3" type="ORF">SAMN06265219_110178</name>
</gene>
<name>A0A521E5G0_9BACT</name>
<dbReference type="Proteomes" id="UP000317557">
    <property type="component" value="Unassembled WGS sequence"/>
</dbReference>
<feature type="transmembrane region" description="Helical" evidence="1">
    <location>
        <begin position="7"/>
        <end position="23"/>
    </location>
</feature>
<sequence>MNKRTRAIAEVTTVYILVGALYWSSRYFPDLLSWQQETFGRNIIVTFTGMILFPAAFMYFPSNTSKTENASGSLFKRALETGGRSLSVMMPVTFLSFPVVQLLGFSFYSWPGALIIAGWHFVAIPALCWLFRDQTASANRLPSRRWLGIILLTFAAGIPITAGLHALHPKAAQIFIALLFIGQAEEFLFRGYIQTRLNQVLDTRWSIFGFSFGWGLITASLLFELIHVIAAQSGWPWAWGFWTFAGGLCFGVIREKGGTFVASGLVHGIIMIFPVLFS</sequence>
<keyword evidence="4" id="KW-1185">Reference proteome</keyword>
<dbReference type="GO" id="GO:0080120">
    <property type="term" value="P:CAAX-box protein maturation"/>
    <property type="evidence" value="ECO:0007669"/>
    <property type="project" value="UniProtKB-ARBA"/>
</dbReference>
<dbReference type="GO" id="GO:0004175">
    <property type="term" value="F:endopeptidase activity"/>
    <property type="evidence" value="ECO:0007669"/>
    <property type="project" value="UniProtKB-ARBA"/>
</dbReference>
<keyword evidence="1" id="KW-1133">Transmembrane helix</keyword>
<dbReference type="GO" id="GO:0006508">
    <property type="term" value="P:proteolysis"/>
    <property type="evidence" value="ECO:0007669"/>
    <property type="project" value="UniProtKB-KW"/>
</dbReference>
<feature type="transmembrane region" description="Helical" evidence="1">
    <location>
        <begin position="43"/>
        <end position="60"/>
    </location>
</feature>
<dbReference type="RefSeq" id="WP_142454988.1">
    <property type="nucleotide sequence ID" value="NZ_FXTP01000010.1"/>
</dbReference>
<feature type="transmembrane region" description="Helical" evidence="1">
    <location>
        <begin position="81"/>
        <end position="104"/>
    </location>
</feature>
<evidence type="ECO:0000313" key="4">
    <source>
        <dbReference type="Proteomes" id="UP000317557"/>
    </source>
</evidence>
<evidence type="ECO:0000259" key="2">
    <source>
        <dbReference type="Pfam" id="PF02517"/>
    </source>
</evidence>
<feature type="transmembrane region" description="Helical" evidence="1">
    <location>
        <begin position="146"/>
        <end position="168"/>
    </location>
</feature>
<keyword evidence="3" id="KW-0645">Protease</keyword>
<organism evidence="3 4">
    <name type="scientific">Gracilimonas mengyeensis</name>
    <dbReference type="NCBI Taxonomy" id="1302730"/>
    <lineage>
        <taxon>Bacteria</taxon>
        <taxon>Pseudomonadati</taxon>
        <taxon>Balneolota</taxon>
        <taxon>Balneolia</taxon>
        <taxon>Balneolales</taxon>
        <taxon>Balneolaceae</taxon>
        <taxon>Gracilimonas</taxon>
    </lineage>
</organism>
<keyword evidence="1" id="KW-0812">Transmembrane</keyword>
<protein>
    <submittedName>
        <fullName evidence="3">CAAX protease self-immunity</fullName>
    </submittedName>
</protein>
<evidence type="ECO:0000256" key="1">
    <source>
        <dbReference type="SAM" id="Phobius"/>
    </source>
</evidence>